<dbReference type="Gene3D" id="3.30.70.1440">
    <property type="entry name" value="Multidrug efflux transporter AcrB pore domain"/>
    <property type="match status" value="1"/>
</dbReference>
<dbReference type="Pfam" id="PF00873">
    <property type="entry name" value="ACR_tran"/>
    <property type="match status" value="1"/>
</dbReference>
<dbReference type="SUPFAM" id="SSF82714">
    <property type="entry name" value="Multidrug efflux transporter AcrB TolC docking domain, DN and DC subdomains"/>
    <property type="match status" value="2"/>
</dbReference>
<feature type="transmembrane region" description="Helical" evidence="1">
    <location>
        <begin position="873"/>
        <end position="893"/>
    </location>
</feature>
<dbReference type="GO" id="GO:0005886">
    <property type="term" value="C:plasma membrane"/>
    <property type="evidence" value="ECO:0007669"/>
    <property type="project" value="TreeGrafter"/>
</dbReference>
<dbReference type="KEGG" id="pxi:J5O05_17380"/>
<dbReference type="AlphaFoldDB" id="A0A975HMD7"/>
<sequence length="945" mass="104915">MLKDYQSNVTTGQAWTILNFHPNTDMKKAYTQVLARLNQIPEWPAQVQKPRVIDYSRDAGSTLASLFLYSESEITEEELVLAYRSYVEPSLSKISGIEQINLDSNRAEQRIDIEFYPEKLALYSLTLEHVATRLSRLADSSGGGLEFGTREYRLLFRGQSQFEELEDLAIGISEQKIIRLKEVAKVHKRFAFDWSYSAFKGHKAMYFYIQPASSINALEVLQSLKAAVSEMNEGPLSNTGIKLALSRDNSISIKNALWLVYGSIAIGVILACCVLYCFLRSFRSLFLIFISIPVCLAIVLLLMFLCERSLNLISLAGMALSIGLLLDTSIILVENIQRLRSEGLETINAIHVGTSQVTGALVSSTLSSILIFAPILLINTNASNLFEDLAFTVSSALLASLLVAIILIPAFARYMLKDEFVDKSTESKLNGWENFVCAPSRKRVLAIIWVVLAVPGALIMVWLSSPQLDLLPDPKEELVMVYIAFDEPKSVLSAKNQVGRVIDSRIEEQKHLLGSPNFEIHGQFCSPTYCLLFFYPEGIWNLDEFRKWIEAQLVGDLVGVNAFVYQGSLLRLAMPDSRSSQLDLKGADLATLQSTGTTLLQRLKLTFPEARITELVPFGNTLPSIEFYPNNDKLAFYGININELNSQLVTLTGGRYLGRFYSGGDSLPFYFKGKEPEHLHELLETELVFPEHGPVPLRELVSTNIILSPGSLYRTNGLASVSLNLIPPEGMPIGLFVERVKKEVSQFIINHKEIYVEYRGSADSLSVFLDEFGKMFLVALVGLLLLMRLTLSSWSLALSVLLSMPLALAGGMLSLNLLNLWVPQNLDVITLIGFMILMGLVINNAILFASHFEQAIFEGKERIGAIESAVKSRIRSIYMSTLTSILGMLPLVLNPGVGAEIYRGLATVIVGGMTFSALFTLSFMAAILSCRSFCVKLCPDEANLH</sequence>
<dbReference type="InterPro" id="IPR001036">
    <property type="entry name" value="Acrflvin-R"/>
</dbReference>
<dbReference type="Gene3D" id="1.20.1640.10">
    <property type="entry name" value="Multidrug efflux transporter AcrB transmembrane domain"/>
    <property type="match status" value="2"/>
</dbReference>
<geneLocation type="plasmid" evidence="2 3">
    <name>unnamed4</name>
</geneLocation>
<dbReference type="SUPFAM" id="SSF82866">
    <property type="entry name" value="Multidrug efflux transporter AcrB transmembrane domain"/>
    <property type="match status" value="2"/>
</dbReference>
<dbReference type="PRINTS" id="PR00702">
    <property type="entry name" value="ACRIFLAVINRP"/>
</dbReference>
<feature type="transmembrane region" description="Helical" evidence="1">
    <location>
        <begin position="311"/>
        <end position="336"/>
    </location>
</feature>
<keyword evidence="1" id="KW-1133">Transmembrane helix</keyword>
<accession>A0A975HMD7</accession>
<dbReference type="PANTHER" id="PTHR32063:SF0">
    <property type="entry name" value="SWARMING MOTILITY PROTEIN SWRC"/>
    <property type="match status" value="1"/>
</dbReference>
<reference evidence="2" key="1">
    <citation type="submission" date="2021-03" db="EMBL/GenBank/DDBJ databases">
        <title>Complete Genome of Pseudoalteromonas xiamenensis STKMTI.2, a new potential marine bacterium producing anti-Vibrio compounds.</title>
        <authorList>
            <person name="Handayani D.P."/>
            <person name="Isnansetyo A."/>
            <person name="Istiqomah I."/>
            <person name="Jumina J."/>
        </authorList>
    </citation>
    <scope>NUCLEOTIDE SEQUENCE</scope>
    <source>
        <strain evidence="2">STKMTI.2</strain>
        <plasmid evidence="2">unnamed4</plasmid>
    </source>
</reference>
<evidence type="ECO:0000256" key="1">
    <source>
        <dbReference type="SAM" id="Phobius"/>
    </source>
</evidence>
<feature type="transmembrane region" description="Helical" evidence="1">
    <location>
        <begin position="357"/>
        <end position="377"/>
    </location>
</feature>
<keyword evidence="2" id="KW-0614">Plasmid</keyword>
<feature type="transmembrane region" description="Helical" evidence="1">
    <location>
        <begin position="389"/>
        <end position="412"/>
    </location>
</feature>
<dbReference type="EMBL" id="CP072134">
    <property type="protein sequence ID" value="QTH73028.1"/>
    <property type="molecule type" value="Genomic_DNA"/>
</dbReference>
<organism evidence="2 3">
    <name type="scientific">Pseudoalteromonas xiamenensis</name>
    <dbReference type="NCBI Taxonomy" id="882626"/>
    <lineage>
        <taxon>Bacteria</taxon>
        <taxon>Pseudomonadati</taxon>
        <taxon>Pseudomonadota</taxon>
        <taxon>Gammaproteobacteria</taxon>
        <taxon>Alteromonadales</taxon>
        <taxon>Pseudoalteromonadaceae</taxon>
        <taxon>Pseudoalteromonas</taxon>
    </lineage>
</organism>
<feature type="transmembrane region" description="Helical" evidence="1">
    <location>
        <begin position="905"/>
        <end position="928"/>
    </location>
</feature>
<dbReference type="Proteomes" id="UP000664904">
    <property type="component" value="Plasmid unnamed4"/>
</dbReference>
<dbReference type="InterPro" id="IPR027463">
    <property type="entry name" value="AcrB_DN_DC_subdom"/>
</dbReference>
<name>A0A975HMD7_9GAMM</name>
<feature type="transmembrane region" description="Helical" evidence="1">
    <location>
        <begin position="256"/>
        <end position="278"/>
    </location>
</feature>
<feature type="transmembrane region" description="Helical" evidence="1">
    <location>
        <begin position="828"/>
        <end position="852"/>
    </location>
</feature>
<keyword evidence="1" id="KW-0812">Transmembrane</keyword>
<dbReference type="SUPFAM" id="SSF82693">
    <property type="entry name" value="Multidrug efflux transporter AcrB pore domain, PN1, PN2, PC1 and PC2 subdomains"/>
    <property type="match status" value="2"/>
</dbReference>
<dbReference type="GO" id="GO:0042910">
    <property type="term" value="F:xenobiotic transmembrane transporter activity"/>
    <property type="evidence" value="ECO:0007669"/>
    <property type="project" value="TreeGrafter"/>
</dbReference>
<proteinExistence type="predicted"/>
<protein>
    <submittedName>
        <fullName evidence="2">Efflux RND transporter permease subunit</fullName>
    </submittedName>
</protein>
<keyword evidence="1" id="KW-0472">Membrane</keyword>
<feature type="transmembrane region" description="Helical" evidence="1">
    <location>
        <begin position="285"/>
        <end position="305"/>
    </location>
</feature>
<dbReference type="Gene3D" id="3.30.70.1320">
    <property type="entry name" value="Multidrug efflux transporter AcrB pore domain like"/>
    <property type="match status" value="1"/>
</dbReference>
<feature type="transmembrane region" description="Helical" evidence="1">
    <location>
        <begin position="772"/>
        <end position="791"/>
    </location>
</feature>
<dbReference type="Gene3D" id="3.30.70.1430">
    <property type="entry name" value="Multidrug efflux transporter AcrB pore domain"/>
    <property type="match status" value="2"/>
</dbReference>
<keyword evidence="3" id="KW-1185">Reference proteome</keyword>
<dbReference type="Gene3D" id="3.30.2090.10">
    <property type="entry name" value="Multidrug efflux transporter AcrB TolC docking domain, DN and DC subdomains"/>
    <property type="match status" value="2"/>
</dbReference>
<gene>
    <name evidence="2" type="ORF">J5O05_17380</name>
</gene>
<evidence type="ECO:0000313" key="3">
    <source>
        <dbReference type="Proteomes" id="UP000664904"/>
    </source>
</evidence>
<feature type="transmembrane region" description="Helical" evidence="1">
    <location>
        <begin position="798"/>
        <end position="822"/>
    </location>
</feature>
<dbReference type="RefSeq" id="WP_208844647.1">
    <property type="nucleotide sequence ID" value="NZ_CP072134.1"/>
</dbReference>
<feature type="transmembrane region" description="Helical" evidence="1">
    <location>
        <begin position="444"/>
        <end position="463"/>
    </location>
</feature>
<dbReference type="PANTHER" id="PTHR32063">
    <property type="match status" value="1"/>
</dbReference>
<evidence type="ECO:0000313" key="2">
    <source>
        <dbReference type="EMBL" id="QTH73028.1"/>
    </source>
</evidence>